<feature type="region of interest" description="Disordered" evidence="1">
    <location>
        <begin position="1"/>
        <end position="28"/>
    </location>
</feature>
<proteinExistence type="predicted"/>
<reference evidence="2" key="1">
    <citation type="submission" date="2023-08" db="EMBL/GenBank/DDBJ databases">
        <title>A de novo genome assembly of Solanum verrucosum Schlechtendal, a Mexican diploid species geographically isolated from the other diploid A-genome species in potato relatives.</title>
        <authorList>
            <person name="Hosaka K."/>
        </authorList>
    </citation>
    <scope>NUCLEOTIDE SEQUENCE</scope>
    <source>
        <tissue evidence="2">Young leaves</tissue>
    </source>
</reference>
<evidence type="ECO:0000313" key="3">
    <source>
        <dbReference type="Proteomes" id="UP001234989"/>
    </source>
</evidence>
<name>A0AAF0QX32_SOLVR</name>
<evidence type="ECO:0000313" key="2">
    <source>
        <dbReference type="EMBL" id="WMV30335.1"/>
    </source>
</evidence>
<accession>A0AAF0QX32</accession>
<dbReference type="AlphaFoldDB" id="A0AAF0QX32"/>
<dbReference type="Proteomes" id="UP001234989">
    <property type="component" value="Chromosome 5"/>
</dbReference>
<gene>
    <name evidence="2" type="ORF">MTR67_023720</name>
</gene>
<evidence type="ECO:0000256" key="1">
    <source>
        <dbReference type="SAM" id="MobiDB-lite"/>
    </source>
</evidence>
<dbReference type="EMBL" id="CP133616">
    <property type="protein sequence ID" value="WMV30335.1"/>
    <property type="molecule type" value="Genomic_DNA"/>
</dbReference>
<keyword evidence="3" id="KW-1185">Reference proteome</keyword>
<protein>
    <submittedName>
        <fullName evidence="2">Uncharacterized protein</fullName>
    </submittedName>
</protein>
<organism evidence="2 3">
    <name type="scientific">Solanum verrucosum</name>
    <dbReference type="NCBI Taxonomy" id="315347"/>
    <lineage>
        <taxon>Eukaryota</taxon>
        <taxon>Viridiplantae</taxon>
        <taxon>Streptophyta</taxon>
        <taxon>Embryophyta</taxon>
        <taxon>Tracheophyta</taxon>
        <taxon>Spermatophyta</taxon>
        <taxon>Magnoliopsida</taxon>
        <taxon>eudicotyledons</taxon>
        <taxon>Gunneridae</taxon>
        <taxon>Pentapetalae</taxon>
        <taxon>asterids</taxon>
        <taxon>lamiids</taxon>
        <taxon>Solanales</taxon>
        <taxon>Solanaceae</taxon>
        <taxon>Solanoideae</taxon>
        <taxon>Solaneae</taxon>
        <taxon>Solanum</taxon>
    </lineage>
</organism>
<sequence>MGNQFDALGRLDDEEDEPTQGRVIGTTM</sequence>